<dbReference type="InterPro" id="IPR012341">
    <property type="entry name" value="6hp_glycosidase-like_sf"/>
</dbReference>
<dbReference type="SUPFAM" id="SSF48208">
    <property type="entry name" value="Six-hairpin glycosidases"/>
    <property type="match status" value="1"/>
</dbReference>
<dbReference type="Pfam" id="PF22422">
    <property type="entry name" value="MGH1-like_GH"/>
    <property type="match status" value="1"/>
</dbReference>
<protein>
    <recommendedName>
        <fullName evidence="2">Mannosylglycerate hydrolase MGH1-like glycoside hydrolase domain-containing protein</fullName>
    </recommendedName>
</protein>
<evidence type="ECO:0000313" key="3">
    <source>
        <dbReference type="EMBL" id="HIU54298.1"/>
    </source>
</evidence>
<dbReference type="GO" id="GO:0005975">
    <property type="term" value="P:carbohydrate metabolic process"/>
    <property type="evidence" value="ECO:0007669"/>
    <property type="project" value="InterPro"/>
</dbReference>
<dbReference type="Proteomes" id="UP000824112">
    <property type="component" value="Unassembled WGS sequence"/>
</dbReference>
<evidence type="ECO:0000259" key="2">
    <source>
        <dbReference type="Pfam" id="PF22422"/>
    </source>
</evidence>
<feature type="chain" id="PRO_5039183223" description="Mannosylglycerate hydrolase MGH1-like glycoside hydrolase domain-containing protein" evidence="1">
    <location>
        <begin position="20"/>
        <end position="537"/>
    </location>
</feature>
<reference evidence="3" key="2">
    <citation type="journal article" date="2021" name="PeerJ">
        <title>Extensive microbial diversity within the chicken gut microbiome revealed by metagenomics and culture.</title>
        <authorList>
            <person name="Gilroy R."/>
            <person name="Ravi A."/>
            <person name="Getino M."/>
            <person name="Pursley I."/>
            <person name="Horton D.L."/>
            <person name="Alikhan N.F."/>
            <person name="Baker D."/>
            <person name="Gharbi K."/>
            <person name="Hall N."/>
            <person name="Watson M."/>
            <person name="Adriaenssens E.M."/>
            <person name="Foster-Nyarko E."/>
            <person name="Jarju S."/>
            <person name="Secka A."/>
            <person name="Antonio M."/>
            <person name="Oren A."/>
            <person name="Chaudhuri R.R."/>
            <person name="La Ragione R."/>
            <person name="Hildebrand F."/>
            <person name="Pallen M.J."/>
        </authorList>
    </citation>
    <scope>NUCLEOTIDE SEQUENCE</scope>
    <source>
        <strain evidence="3">CHK158-818</strain>
    </source>
</reference>
<reference evidence="3" key="1">
    <citation type="submission" date="2020-10" db="EMBL/GenBank/DDBJ databases">
        <authorList>
            <person name="Gilroy R."/>
        </authorList>
    </citation>
    <scope>NUCLEOTIDE SEQUENCE</scope>
    <source>
        <strain evidence="3">CHK158-818</strain>
    </source>
</reference>
<dbReference type="InterPro" id="IPR008928">
    <property type="entry name" value="6-hairpin_glycosidase_sf"/>
</dbReference>
<dbReference type="InterPro" id="IPR054491">
    <property type="entry name" value="MGH1-like_GH"/>
</dbReference>
<proteinExistence type="predicted"/>
<evidence type="ECO:0000256" key="1">
    <source>
        <dbReference type="SAM" id="SignalP"/>
    </source>
</evidence>
<accession>A0A9D1M5K2</accession>
<keyword evidence="1" id="KW-0732">Signal</keyword>
<sequence>MSYKLLGLVSLFLTLSVQGQNIMPNRSAAVISSYIKEFNAADVELYAQDISNAETFDFLNENIPFFECPDKELEKSYYFRWWTYRKHIKHTPEGFVITEFLPDVPWAGKHNTISCAAVHHFYEGRWLKDKHILSDYAKFWLLGGGDPRLYSCGIADAIYNYYLVHRDTALLKDLYPSLQENFVNWETEKRDSSYLFWQTDDRDGMEMSVSGSLSEGGKGYRPTINSYMYGEAMALSRIATILNQAVEAEYYYKKADELKRLINEKLWDKESCFYKVIPKKEGEKCGFSPSRELLGYIPWLYDIPNKEYETAWKLLFDTKAFAAAYGPTTVEQSSPGFKISYEGHECQWNGPSWPYLTSMVLTALANYMNQNDRGIISPNDYLNLLNIYSNSQRIVTEQGDTVCWIDENLNPYTGDWISRTRLKQWNNGTWDEGKGGVERGKDYNHSSFCNLIISGLMGIRPQYDGSILVNPLVPDGDWDYFCLDNVFCCNKSITVLFDKNGTKYGKGAGFMIYVNGKCTFKHPSIQKVIIENKSSGR</sequence>
<feature type="signal peptide" evidence="1">
    <location>
        <begin position="1"/>
        <end position="19"/>
    </location>
</feature>
<dbReference type="EMBL" id="DVNA01000013">
    <property type="protein sequence ID" value="HIU54298.1"/>
    <property type="molecule type" value="Genomic_DNA"/>
</dbReference>
<feature type="domain" description="Mannosylglycerate hydrolase MGH1-like glycoside hydrolase" evidence="2">
    <location>
        <begin position="110"/>
        <end position="446"/>
    </location>
</feature>
<dbReference type="AlphaFoldDB" id="A0A9D1M5K2"/>
<gene>
    <name evidence="3" type="ORF">IAB03_00655</name>
</gene>
<dbReference type="Gene3D" id="1.50.10.10">
    <property type="match status" value="1"/>
</dbReference>
<comment type="caution">
    <text evidence="3">The sequence shown here is derived from an EMBL/GenBank/DDBJ whole genome shotgun (WGS) entry which is preliminary data.</text>
</comment>
<organism evidence="3 4">
    <name type="scientific">Candidatus Gallibacteroides avistercoris</name>
    <dbReference type="NCBI Taxonomy" id="2840833"/>
    <lineage>
        <taxon>Bacteria</taxon>
        <taxon>Pseudomonadati</taxon>
        <taxon>Bacteroidota</taxon>
        <taxon>Bacteroidia</taxon>
        <taxon>Bacteroidales</taxon>
        <taxon>Bacteroidaceae</taxon>
        <taxon>Bacteroidaceae incertae sedis</taxon>
        <taxon>Candidatus Gallibacteroides</taxon>
    </lineage>
</organism>
<evidence type="ECO:0000313" key="4">
    <source>
        <dbReference type="Proteomes" id="UP000824112"/>
    </source>
</evidence>
<name>A0A9D1M5K2_9BACT</name>